<evidence type="ECO:0000313" key="2">
    <source>
        <dbReference type="EMBL" id="KZV77934.1"/>
    </source>
</evidence>
<sequence length="136" mass="14253">MVKLQDRRVLIASLFLPVTVTEQDEPSPELSENIPRAQELEPRPTHANKKPSLGSRTLTGPIASILDDLATKSKVATPISTPSKETSNPFLSFASINDALNQVGSVTRAAAAPVVSAVSSVIGTTATRSANLPSPP</sequence>
<dbReference type="AlphaFoldDB" id="A0A166ME77"/>
<keyword evidence="3" id="KW-1185">Reference proteome</keyword>
<reference evidence="2 3" key="1">
    <citation type="journal article" date="2016" name="Mol. Biol. Evol.">
        <title>Comparative Genomics of Early-Diverging Mushroom-Forming Fungi Provides Insights into the Origins of Lignocellulose Decay Capabilities.</title>
        <authorList>
            <person name="Nagy L.G."/>
            <person name="Riley R."/>
            <person name="Tritt A."/>
            <person name="Adam C."/>
            <person name="Daum C."/>
            <person name="Floudas D."/>
            <person name="Sun H."/>
            <person name="Yadav J.S."/>
            <person name="Pangilinan J."/>
            <person name="Larsson K.H."/>
            <person name="Matsuura K."/>
            <person name="Barry K."/>
            <person name="Labutti K."/>
            <person name="Kuo R."/>
            <person name="Ohm R.A."/>
            <person name="Bhattacharya S.S."/>
            <person name="Shirouzu T."/>
            <person name="Yoshinaga Y."/>
            <person name="Martin F.M."/>
            <person name="Grigoriev I.V."/>
            <person name="Hibbett D.S."/>
        </authorList>
    </citation>
    <scope>NUCLEOTIDE SEQUENCE [LARGE SCALE GENOMIC DNA]</scope>
    <source>
        <strain evidence="2 3">HHB12029</strain>
    </source>
</reference>
<name>A0A166ME77_EXIGL</name>
<feature type="region of interest" description="Disordered" evidence="1">
    <location>
        <begin position="22"/>
        <end position="57"/>
    </location>
</feature>
<gene>
    <name evidence="2" type="ORF">EXIGLDRAFT_784553</name>
</gene>
<dbReference type="InParanoid" id="A0A166ME77"/>
<feature type="non-terminal residue" evidence="2">
    <location>
        <position position="136"/>
    </location>
</feature>
<dbReference type="Proteomes" id="UP000077266">
    <property type="component" value="Unassembled WGS sequence"/>
</dbReference>
<evidence type="ECO:0000256" key="1">
    <source>
        <dbReference type="SAM" id="MobiDB-lite"/>
    </source>
</evidence>
<proteinExistence type="predicted"/>
<evidence type="ECO:0000313" key="3">
    <source>
        <dbReference type="Proteomes" id="UP000077266"/>
    </source>
</evidence>
<accession>A0A166ME77</accession>
<protein>
    <submittedName>
        <fullName evidence="2">Uncharacterized protein</fullName>
    </submittedName>
</protein>
<organism evidence="2 3">
    <name type="scientific">Exidia glandulosa HHB12029</name>
    <dbReference type="NCBI Taxonomy" id="1314781"/>
    <lineage>
        <taxon>Eukaryota</taxon>
        <taxon>Fungi</taxon>
        <taxon>Dikarya</taxon>
        <taxon>Basidiomycota</taxon>
        <taxon>Agaricomycotina</taxon>
        <taxon>Agaricomycetes</taxon>
        <taxon>Auriculariales</taxon>
        <taxon>Exidiaceae</taxon>
        <taxon>Exidia</taxon>
    </lineage>
</organism>
<dbReference type="EMBL" id="KV427335">
    <property type="protein sequence ID" value="KZV77934.1"/>
    <property type="molecule type" value="Genomic_DNA"/>
</dbReference>